<dbReference type="EMBL" id="CP011451">
    <property type="protein sequence ID" value="AKH38403.1"/>
    <property type="molecule type" value="Genomic_DNA"/>
</dbReference>
<dbReference type="EMBL" id="VNHT01000032">
    <property type="protein sequence ID" value="TYP86337.1"/>
    <property type="molecule type" value="Genomic_DNA"/>
</dbReference>
<dbReference type="Proteomes" id="UP000324176">
    <property type="component" value="Unassembled WGS sequence"/>
</dbReference>
<dbReference type="RefSeq" id="WP_046850449.1">
    <property type="nucleotide sequence ID" value="NZ_VNHT01000032.1"/>
</dbReference>
<gene>
    <name evidence="1" type="ORF">AAW31_12295</name>
    <name evidence="2" type="ORF">BCL69_103215</name>
</gene>
<dbReference type="PATRIC" id="fig|44574.3.peg.2983"/>
<accession>A0A0F7KH35</accession>
<dbReference type="AlphaFoldDB" id="A0A0F7KH35"/>
<sequence length="280" mass="32784">MRARSASDEWISGFLQISPMFEPLREAGKLFDNYNQWPDIENLNHLNTHPMGKIITKSGKSIRFVSQAKTNHEFVQQYEPRIYLTGEIQTRAHNWHDLFNALVWVTYPRSKAALNQLHYHALLEEREHNQVTRSSLRDAATLIDESGVIVVSSNDYLIELLKNFAWKTLFWYQRAAVLAQMKFFLFGHGLYEKALHPYLGMTGKGFLFQVSEVFFNQRLINQIAMMDRWLEDYLTRECLTSADLVPVPVLGYPGWSPDNSDSSYYDNQRYFRPRKMKNTS</sequence>
<name>A0A0F7KH35_9PROT</name>
<reference evidence="1 3" key="2">
    <citation type="journal article" date="2016" name="Genome Announc.">
        <title>Genome Sequence of Nitrosomonas communis Strain Nm2, a Mesophilic Ammonia-Oxidizing Bacterium Isolated from Mediterranean Soil.</title>
        <authorList>
            <person name="Kozlowski J.A."/>
            <person name="Kits K.D."/>
            <person name="Stein L.Y."/>
        </authorList>
    </citation>
    <scope>NUCLEOTIDE SEQUENCE [LARGE SCALE GENOMIC DNA]</scope>
    <source>
        <strain evidence="1 3">Nm2</strain>
    </source>
</reference>
<dbReference type="KEGG" id="nco:AAW31_12295"/>
<reference evidence="3" key="1">
    <citation type="submission" date="2015-05" db="EMBL/GenBank/DDBJ databases">
        <title>Draft genome of Nitrosomonas communis strain Nm2.</title>
        <authorList>
            <person name="Kozlowski J.A."/>
            <person name="Kits K.D."/>
            <person name="Stein L.Y."/>
        </authorList>
    </citation>
    <scope>NUCLEOTIDE SEQUENCE [LARGE SCALE GENOMIC DNA]</scope>
    <source>
        <strain evidence="3">Nm2</strain>
    </source>
</reference>
<keyword evidence="3" id="KW-1185">Reference proteome</keyword>
<evidence type="ECO:0000313" key="1">
    <source>
        <dbReference type="EMBL" id="AKH38403.1"/>
    </source>
</evidence>
<evidence type="ECO:0000313" key="4">
    <source>
        <dbReference type="Proteomes" id="UP000324176"/>
    </source>
</evidence>
<evidence type="ECO:0000313" key="3">
    <source>
        <dbReference type="Proteomes" id="UP000034156"/>
    </source>
</evidence>
<evidence type="ECO:0008006" key="5">
    <source>
        <dbReference type="Google" id="ProtNLM"/>
    </source>
</evidence>
<dbReference type="InterPro" id="IPR021390">
    <property type="entry name" value="DUF3025"/>
</dbReference>
<dbReference type="Pfam" id="PF11227">
    <property type="entry name" value="DUF3025"/>
    <property type="match status" value="1"/>
</dbReference>
<reference evidence="2 4" key="3">
    <citation type="submission" date="2019-07" db="EMBL/GenBank/DDBJ databases">
        <title>Active sludge and wastewater microbial communities from Klosterneuburg, Austria.</title>
        <authorList>
            <person name="Wagner M."/>
        </authorList>
    </citation>
    <scope>NUCLEOTIDE SEQUENCE [LARGE SCALE GENOMIC DNA]</scope>
    <source>
        <strain evidence="2 4">Nm2</strain>
    </source>
</reference>
<protein>
    <recommendedName>
        <fullName evidence="5">DUF3025 family protein</fullName>
    </recommendedName>
</protein>
<organism evidence="1 3">
    <name type="scientific">Nitrosomonas communis</name>
    <dbReference type="NCBI Taxonomy" id="44574"/>
    <lineage>
        <taxon>Bacteria</taxon>
        <taxon>Pseudomonadati</taxon>
        <taxon>Pseudomonadota</taxon>
        <taxon>Betaproteobacteria</taxon>
        <taxon>Nitrosomonadales</taxon>
        <taxon>Nitrosomonadaceae</taxon>
        <taxon>Nitrosomonas</taxon>
    </lineage>
</organism>
<dbReference type="Proteomes" id="UP000034156">
    <property type="component" value="Chromosome"/>
</dbReference>
<proteinExistence type="predicted"/>
<evidence type="ECO:0000313" key="2">
    <source>
        <dbReference type="EMBL" id="TYP86337.1"/>
    </source>
</evidence>